<dbReference type="AlphaFoldDB" id="A0A2M7G115"/>
<dbReference type="NCBIfam" id="NF011927">
    <property type="entry name" value="PRK15398.1"/>
    <property type="match status" value="1"/>
</dbReference>
<sequence length="481" mass="52341">MDLPEEKIRAIVERVVNRISTQERLAPSAATPTPVVFGGGDMGLFEDVDEAVNASTAAFHHFQEYSFDFRKNMIAAIRAACHQQVDLISRMAVEESKLGRYEDKIQKNILAIDKTPGPEVLLTKAVSGDQGLTINERAPFGVVASITPCTNPTETIINNTISILSGGNSVVYCPHPLAKNVCNYMVHVINQAIVQAGGPPNLVVALRAPTIDMAQTLMQHKKVKLLVVTGGPDVVRKAMQSGKKVVGAGPGNPPVVVDETADLTQAGRDIVKGASLDNNIICLDEKELIVVNSVADRLKQEMLNHGAYEIKGWQLKQLEKLMLKEDRGPRRHSVVNKEWVGKDAHVILEAIGVQVDPSIRLVVCETDENHPFVWTELLAPVLPLVRVSNVDYAIKLAKEAEHGFGHTAVMHSNNLEKLSQMARTINTSIFVKNGPAVAGIGFGGEGHTSFTIASPTGDGVTNAWTFTRDRRCAIVERFRIV</sequence>
<reference evidence="4 5" key="1">
    <citation type="submission" date="2017-09" db="EMBL/GenBank/DDBJ databases">
        <title>Depth-based differentiation of microbial function through sediment-hosted aquifers and enrichment of novel symbionts in the deep terrestrial subsurface.</title>
        <authorList>
            <person name="Probst A.J."/>
            <person name="Ladd B."/>
            <person name="Jarett J.K."/>
            <person name="Geller-Mcgrath D.E."/>
            <person name="Sieber C.M."/>
            <person name="Emerson J.B."/>
            <person name="Anantharaman K."/>
            <person name="Thomas B.C."/>
            <person name="Malmstrom R."/>
            <person name="Stieglmeier M."/>
            <person name="Klingl A."/>
            <person name="Woyke T."/>
            <person name="Ryan C.M."/>
            <person name="Banfield J.F."/>
        </authorList>
    </citation>
    <scope>NUCLEOTIDE SEQUENCE [LARGE SCALE GENOMIC DNA]</scope>
    <source>
        <strain evidence="4">CG17_big_fil_post_rev_8_21_14_2_50_48_46</strain>
    </source>
</reference>
<accession>A0A2M7G115</accession>
<dbReference type="Gene3D" id="3.40.605.10">
    <property type="entry name" value="Aldehyde Dehydrogenase, Chain A, domain 1"/>
    <property type="match status" value="1"/>
</dbReference>
<dbReference type="GO" id="GO:0008774">
    <property type="term" value="F:acetaldehyde dehydrogenase (acetylating) activity"/>
    <property type="evidence" value="ECO:0007669"/>
    <property type="project" value="InterPro"/>
</dbReference>
<dbReference type="Gene3D" id="3.40.309.10">
    <property type="entry name" value="Aldehyde Dehydrogenase, Chain A, domain 2"/>
    <property type="match status" value="1"/>
</dbReference>
<dbReference type="InterPro" id="IPR015590">
    <property type="entry name" value="Aldehyde_DH_dom"/>
</dbReference>
<dbReference type="CDD" id="cd07121">
    <property type="entry name" value="ALDH_EutE"/>
    <property type="match status" value="1"/>
</dbReference>
<evidence type="ECO:0000256" key="2">
    <source>
        <dbReference type="ARBA" id="ARBA00023027"/>
    </source>
</evidence>
<dbReference type="Pfam" id="PF00171">
    <property type="entry name" value="Aldedh"/>
    <property type="match status" value="1"/>
</dbReference>
<dbReference type="InterPro" id="IPR016162">
    <property type="entry name" value="Ald_DH_N"/>
</dbReference>
<name>A0A2M7G115_9BACT</name>
<dbReference type="SUPFAM" id="SSF53720">
    <property type="entry name" value="ALDH-like"/>
    <property type="match status" value="1"/>
</dbReference>
<protein>
    <submittedName>
        <fullName evidence="4">Aldehyde dehydrogenase EutE</fullName>
    </submittedName>
</protein>
<dbReference type="InterPro" id="IPR016161">
    <property type="entry name" value="Ald_DH/histidinol_DH"/>
</dbReference>
<evidence type="ECO:0000313" key="5">
    <source>
        <dbReference type="Proteomes" id="UP000231019"/>
    </source>
</evidence>
<evidence type="ECO:0000313" key="4">
    <source>
        <dbReference type="EMBL" id="PIW14940.1"/>
    </source>
</evidence>
<organism evidence="4 5">
    <name type="scientific">bacterium (Candidatus Blackallbacteria) CG17_big_fil_post_rev_8_21_14_2_50_48_46</name>
    <dbReference type="NCBI Taxonomy" id="2014261"/>
    <lineage>
        <taxon>Bacteria</taxon>
        <taxon>Candidatus Blackallbacteria</taxon>
    </lineage>
</organism>
<dbReference type="EMBL" id="PFFQ01000055">
    <property type="protein sequence ID" value="PIW14940.1"/>
    <property type="molecule type" value="Genomic_DNA"/>
</dbReference>
<evidence type="ECO:0000259" key="3">
    <source>
        <dbReference type="Pfam" id="PF00171"/>
    </source>
</evidence>
<keyword evidence="2" id="KW-0520">NAD</keyword>
<dbReference type="SMR" id="A0A2M7G115"/>
<dbReference type="InterPro" id="IPR016163">
    <property type="entry name" value="Ald_DH_C"/>
</dbReference>
<gene>
    <name evidence="4" type="ORF">COW36_19465</name>
</gene>
<comment type="caution">
    <text evidence="4">The sequence shown here is derived from an EMBL/GenBank/DDBJ whole genome shotgun (WGS) entry which is preliminary data.</text>
</comment>
<dbReference type="PANTHER" id="PTHR11699">
    <property type="entry name" value="ALDEHYDE DEHYDROGENASE-RELATED"/>
    <property type="match status" value="1"/>
</dbReference>
<dbReference type="Proteomes" id="UP000231019">
    <property type="component" value="Unassembled WGS sequence"/>
</dbReference>
<proteinExistence type="predicted"/>
<evidence type="ECO:0000256" key="1">
    <source>
        <dbReference type="ARBA" id="ARBA00023002"/>
    </source>
</evidence>
<keyword evidence="1" id="KW-0560">Oxidoreductase</keyword>
<dbReference type="PIRSF" id="PIRSF036410">
    <property type="entry name" value="EutE_PduP"/>
    <property type="match status" value="1"/>
</dbReference>
<feature type="domain" description="Aldehyde dehydrogenase" evidence="3">
    <location>
        <begin position="46"/>
        <end position="451"/>
    </location>
</feature>
<dbReference type="InterPro" id="IPR012408">
    <property type="entry name" value="Acetald_propionald_DH-rel"/>
</dbReference>